<keyword evidence="1" id="KW-0812">Transmembrane</keyword>
<protein>
    <submittedName>
        <fullName evidence="2">Uncharacterized protein</fullName>
    </submittedName>
</protein>
<accession>A0A2N1MGE2</accession>
<reference evidence="2 3" key="2">
    <citation type="submission" date="2017-10" db="EMBL/GenBank/DDBJ databases">
        <title>Extensive intraspecific genome diversity in a model arbuscular mycorrhizal fungus.</title>
        <authorList>
            <person name="Chen E.C.H."/>
            <person name="Morin E."/>
            <person name="Baudet D."/>
            <person name="Noel J."/>
            <person name="Ndikumana S."/>
            <person name="Charron P."/>
            <person name="St-Onge C."/>
            <person name="Giorgi J."/>
            <person name="Grigoriev I.V."/>
            <person name="Roux C."/>
            <person name="Martin F.M."/>
            <person name="Corradi N."/>
        </authorList>
    </citation>
    <scope>NUCLEOTIDE SEQUENCE [LARGE SCALE GENOMIC DNA]</scope>
    <source>
        <strain evidence="2 3">C2</strain>
    </source>
</reference>
<evidence type="ECO:0000256" key="1">
    <source>
        <dbReference type="SAM" id="Phobius"/>
    </source>
</evidence>
<dbReference type="VEuPathDB" id="FungiDB:RhiirA1_450962"/>
<dbReference type="VEuPathDB" id="FungiDB:FUN_008180"/>
<proteinExistence type="predicted"/>
<evidence type="ECO:0000313" key="3">
    <source>
        <dbReference type="Proteomes" id="UP000233469"/>
    </source>
</evidence>
<organism evidence="2 3">
    <name type="scientific">Rhizophagus irregularis</name>
    <dbReference type="NCBI Taxonomy" id="588596"/>
    <lineage>
        <taxon>Eukaryota</taxon>
        <taxon>Fungi</taxon>
        <taxon>Fungi incertae sedis</taxon>
        <taxon>Mucoromycota</taxon>
        <taxon>Glomeromycotina</taxon>
        <taxon>Glomeromycetes</taxon>
        <taxon>Glomerales</taxon>
        <taxon>Glomeraceae</taxon>
        <taxon>Rhizophagus</taxon>
    </lineage>
</organism>
<gene>
    <name evidence="2" type="ORF">RhiirC2_792962</name>
</gene>
<sequence length="122" mass="13925">MSGMALVSDNKSVYNKVEARKTIVSLCYIMAGMQNKFVNDFKLEIGLYLSVLDAICVAINTINSIGFSAYYIIVNNFKHKIANEHSLNIRKFLFEHVNNYHDIHEKRRPDAITLSTAKHMVT</sequence>
<reference evidence="2 3" key="1">
    <citation type="submission" date="2016-04" db="EMBL/GenBank/DDBJ databases">
        <title>Genome analyses suggest a sexual origin of heterokaryosis in a supposedly ancient asexual fungus.</title>
        <authorList>
            <person name="Ropars J."/>
            <person name="Sedzielewska K."/>
            <person name="Noel J."/>
            <person name="Charron P."/>
            <person name="Farinelli L."/>
            <person name="Marton T."/>
            <person name="Kruger M."/>
            <person name="Pelin A."/>
            <person name="Brachmann A."/>
            <person name="Corradi N."/>
        </authorList>
    </citation>
    <scope>NUCLEOTIDE SEQUENCE [LARGE SCALE GENOMIC DNA]</scope>
    <source>
        <strain evidence="2 3">C2</strain>
    </source>
</reference>
<keyword evidence="1" id="KW-0472">Membrane</keyword>
<feature type="transmembrane region" description="Helical" evidence="1">
    <location>
        <begin position="45"/>
        <end position="73"/>
    </location>
</feature>
<keyword evidence="1" id="KW-1133">Transmembrane helix</keyword>
<dbReference type="EMBL" id="LLXL01002497">
    <property type="protein sequence ID" value="PKK60686.1"/>
    <property type="molecule type" value="Genomic_DNA"/>
</dbReference>
<dbReference type="AlphaFoldDB" id="A0A2N1MGE2"/>
<dbReference type="Proteomes" id="UP000233469">
    <property type="component" value="Unassembled WGS sequence"/>
</dbReference>
<evidence type="ECO:0000313" key="2">
    <source>
        <dbReference type="EMBL" id="PKK60686.1"/>
    </source>
</evidence>
<comment type="caution">
    <text evidence="2">The sequence shown here is derived from an EMBL/GenBank/DDBJ whole genome shotgun (WGS) entry which is preliminary data.</text>
</comment>
<dbReference type="VEuPathDB" id="FungiDB:RhiirFUN_008546"/>
<name>A0A2N1MGE2_9GLOM</name>